<evidence type="ECO:0000313" key="2">
    <source>
        <dbReference type="EMBL" id="CAB4927514.1"/>
    </source>
</evidence>
<proteinExistence type="predicted"/>
<sequence>MTQAEQVQHVPERSRFELACTGGPAVLTYVRTGDRVVLDHTLVPAACEGQGLGSALARAALTWASQEGLVVVPQCWFVRGWIERHHGEIALTTA</sequence>
<reference evidence="2" key="1">
    <citation type="submission" date="2020-05" db="EMBL/GenBank/DDBJ databases">
        <authorList>
            <person name="Chiriac C."/>
            <person name="Salcher M."/>
            <person name="Ghai R."/>
            <person name="Kavagutti S V."/>
        </authorList>
    </citation>
    <scope>NUCLEOTIDE SEQUENCE</scope>
</reference>
<dbReference type="InterPro" id="IPR016181">
    <property type="entry name" value="Acyl_CoA_acyltransferase"/>
</dbReference>
<name>A0A6J7IAE8_9ZZZZ</name>
<dbReference type="PANTHER" id="PTHR31435:SF10">
    <property type="entry name" value="BSR4717 PROTEIN"/>
    <property type="match status" value="1"/>
</dbReference>
<dbReference type="SUPFAM" id="SSF55729">
    <property type="entry name" value="Acyl-CoA N-acyltransferases (Nat)"/>
    <property type="match status" value="1"/>
</dbReference>
<dbReference type="EMBL" id="CAFBMQ010000319">
    <property type="protein sequence ID" value="CAB4927514.1"/>
    <property type="molecule type" value="Genomic_DNA"/>
</dbReference>
<dbReference type="PANTHER" id="PTHR31435">
    <property type="entry name" value="PROTEIN NATD1"/>
    <property type="match status" value="1"/>
</dbReference>
<gene>
    <name evidence="2" type="ORF">UFOPK3609_01753</name>
</gene>
<feature type="domain" description="N-acetyltransferase" evidence="1">
    <location>
        <begin position="8"/>
        <end position="94"/>
    </location>
</feature>
<dbReference type="AlphaFoldDB" id="A0A6J7IAE8"/>
<dbReference type="Pfam" id="PF14542">
    <property type="entry name" value="Acetyltransf_CG"/>
    <property type="match status" value="1"/>
</dbReference>
<dbReference type="InterPro" id="IPR031165">
    <property type="entry name" value="GNAT_YJDJ"/>
</dbReference>
<evidence type="ECO:0000259" key="1">
    <source>
        <dbReference type="PROSITE" id="PS51729"/>
    </source>
</evidence>
<dbReference type="Gene3D" id="3.40.630.30">
    <property type="match status" value="1"/>
</dbReference>
<dbReference type="InterPro" id="IPR045057">
    <property type="entry name" value="Gcn5-rel_NAT"/>
</dbReference>
<organism evidence="2">
    <name type="scientific">freshwater metagenome</name>
    <dbReference type="NCBI Taxonomy" id="449393"/>
    <lineage>
        <taxon>unclassified sequences</taxon>
        <taxon>metagenomes</taxon>
        <taxon>ecological metagenomes</taxon>
    </lineage>
</organism>
<dbReference type="PROSITE" id="PS51729">
    <property type="entry name" value="GNAT_YJDJ"/>
    <property type="match status" value="1"/>
</dbReference>
<protein>
    <submittedName>
        <fullName evidence="2">Unannotated protein</fullName>
    </submittedName>
</protein>
<accession>A0A6J7IAE8</accession>